<sequence>MCTSRRSAPKRGRGRPWGRCNWC</sequence>
<protein>
    <submittedName>
        <fullName evidence="2">Uncharacterized protein</fullName>
    </submittedName>
</protein>
<organism evidence="2">
    <name type="scientific">Arundo donax</name>
    <name type="common">Giant reed</name>
    <name type="synonym">Donax arundinaceus</name>
    <dbReference type="NCBI Taxonomy" id="35708"/>
    <lineage>
        <taxon>Eukaryota</taxon>
        <taxon>Viridiplantae</taxon>
        <taxon>Streptophyta</taxon>
        <taxon>Embryophyta</taxon>
        <taxon>Tracheophyta</taxon>
        <taxon>Spermatophyta</taxon>
        <taxon>Magnoliopsida</taxon>
        <taxon>Liliopsida</taxon>
        <taxon>Poales</taxon>
        <taxon>Poaceae</taxon>
        <taxon>PACMAD clade</taxon>
        <taxon>Arundinoideae</taxon>
        <taxon>Arundineae</taxon>
        <taxon>Arundo</taxon>
    </lineage>
</organism>
<dbReference type="AlphaFoldDB" id="A0A0A8Z162"/>
<feature type="region of interest" description="Disordered" evidence="1">
    <location>
        <begin position="1"/>
        <end position="23"/>
    </location>
</feature>
<evidence type="ECO:0000256" key="1">
    <source>
        <dbReference type="SAM" id="MobiDB-lite"/>
    </source>
</evidence>
<reference evidence="2" key="2">
    <citation type="journal article" date="2015" name="Data Brief">
        <title>Shoot transcriptome of the giant reed, Arundo donax.</title>
        <authorList>
            <person name="Barrero R.A."/>
            <person name="Guerrero F.D."/>
            <person name="Moolhuijzen P."/>
            <person name="Goolsby J.A."/>
            <person name="Tidwell J."/>
            <person name="Bellgard S.E."/>
            <person name="Bellgard M.I."/>
        </authorList>
    </citation>
    <scope>NUCLEOTIDE SEQUENCE</scope>
    <source>
        <tissue evidence="2">Shoot tissue taken approximately 20 cm above the soil surface</tissue>
    </source>
</reference>
<accession>A0A0A8Z162</accession>
<name>A0A0A8Z162_ARUDO</name>
<evidence type="ECO:0000313" key="2">
    <source>
        <dbReference type="EMBL" id="JAD33094.1"/>
    </source>
</evidence>
<feature type="compositionally biased region" description="Basic residues" evidence="1">
    <location>
        <begin position="7"/>
        <end position="16"/>
    </location>
</feature>
<proteinExistence type="predicted"/>
<dbReference type="EMBL" id="GBRH01264801">
    <property type="protein sequence ID" value="JAD33094.1"/>
    <property type="molecule type" value="Transcribed_RNA"/>
</dbReference>
<reference evidence="2" key="1">
    <citation type="submission" date="2014-09" db="EMBL/GenBank/DDBJ databases">
        <authorList>
            <person name="Magalhaes I.L.F."/>
            <person name="Oliveira U."/>
            <person name="Santos F.R."/>
            <person name="Vidigal T.H.D.A."/>
            <person name="Brescovit A.D."/>
            <person name="Santos A.J."/>
        </authorList>
    </citation>
    <scope>NUCLEOTIDE SEQUENCE</scope>
    <source>
        <tissue evidence="2">Shoot tissue taken approximately 20 cm above the soil surface</tissue>
    </source>
</reference>